<dbReference type="Proteomes" id="UP000193866">
    <property type="component" value="Unassembled WGS sequence"/>
</dbReference>
<evidence type="ECO:0000313" key="2">
    <source>
        <dbReference type="EMBL" id="ORW09226.1"/>
    </source>
</evidence>
<comment type="caution">
    <text evidence="2">The sequence shown here is derived from an EMBL/GenBank/DDBJ whole genome shotgun (WGS) entry which is preliminary data.</text>
</comment>
<organism evidence="2 3">
    <name type="scientific">Mycolicibacter longobardus</name>
    <dbReference type="NCBI Taxonomy" id="1108812"/>
    <lineage>
        <taxon>Bacteria</taxon>
        <taxon>Bacillati</taxon>
        <taxon>Actinomycetota</taxon>
        <taxon>Actinomycetes</taxon>
        <taxon>Mycobacteriales</taxon>
        <taxon>Mycobacteriaceae</taxon>
        <taxon>Mycolicibacter</taxon>
    </lineage>
</organism>
<reference evidence="2 3" key="1">
    <citation type="submission" date="2016-01" db="EMBL/GenBank/DDBJ databases">
        <title>The new phylogeny of the genus Mycobacterium.</title>
        <authorList>
            <person name="Tarcisio F."/>
            <person name="Conor M."/>
            <person name="Antonella G."/>
            <person name="Elisabetta G."/>
            <person name="Giulia F.S."/>
            <person name="Sara T."/>
            <person name="Anna F."/>
            <person name="Clotilde B."/>
            <person name="Roberto B."/>
            <person name="Veronica D.S."/>
            <person name="Fabio R."/>
            <person name="Monica P."/>
            <person name="Olivier J."/>
            <person name="Enrico T."/>
            <person name="Nicola S."/>
        </authorList>
    </citation>
    <scope>NUCLEOTIDE SEQUENCE [LARGE SCALE GENOMIC DNA]</scope>
    <source>
        <strain evidence="2 3">DSM 45394</strain>
    </source>
</reference>
<dbReference type="AlphaFoldDB" id="A0A1X1YDT2"/>
<accession>A0A1X1YDT2</accession>
<name>A0A1X1YDT2_9MYCO</name>
<dbReference type="EMBL" id="LQPG01000030">
    <property type="protein sequence ID" value="ORW09226.1"/>
    <property type="molecule type" value="Genomic_DNA"/>
</dbReference>
<evidence type="ECO:0000313" key="3">
    <source>
        <dbReference type="Proteomes" id="UP000193866"/>
    </source>
</evidence>
<proteinExistence type="predicted"/>
<protein>
    <submittedName>
        <fullName evidence="2">Uncharacterized protein</fullName>
    </submittedName>
</protein>
<dbReference type="STRING" id="1108812.AWC16_17810"/>
<gene>
    <name evidence="2" type="ORF">AWC16_17810</name>
</gene>
<sequence length="119" mass="13135">MIPTSTMERMADERKVVRLVRWTHDQLAWGQANVAIHGLGDELKNLTPADPDRVDDDRQDYLISATEEKFADAVWRVNDYLADLPHGADHAAHGFVSALSNPLSGPGGSHESLSDEDDD</sequence>
<keyword evidence="3" id="KW-1185">Reference proteome</keyword>
<feature type="region of interest" description="Disordered" evidence="1">
    <location>
        <begin position="97"/>
        <end position="119"/>
    </location>
</feature>
<evidence type="ECO:0000256" key="1">
    <source>
        <dbReference type="SAM" id="MobiDB-lite"/>
    </source>
</evidence>